<dbReference type="InterPro" id="IPR015424">
    <property type="entry name" value="PyrdxlP-dep_Trfase"/>
</dbReference>
<evidence type="ECO:0000256" key="2">
    <source>
        <dbReference type="ARBA" id="ARBA00010671"/>
    </source>
</evidence>
<evidence type="ECO:0000313" key="8">
    <source>
        <dbReference type="EMBL" id="RAV08505.1"/>
    </source>
</evidence>
<keyword evidence="9" id="KW-1185">Reference proteome</keyword>
<feature type="domain" description="Orn/Lys/Arg decarboxylase C-terminal" evidence="7">
    <location>
        <begin position="411"/>
        <end position="471"/>
    </location>
</feature>
<dbReference type="EMBL" id="QMFB01000058">
    <property type="protein sequence ID" value="RAV08505.1"/>
    <property type="molecule type" value="Genomic_DNA"/>
</dbReference>
<comment type="similarity">
    <text evidence="2">Belongs to the Orn/Lys/Arg decarboxylase class-I family.</text>
</comment>
<dbReference type="InterPro" id="IPR052357">
    <property type="entry name" value="Orn_Lys_Arg_decarboxylase-I"/>
</dbReference>
<dbReference type="OrthoDB" id="9815233at2"/>
<comment type="caution">
    <text evidence="8">The sequence shown here is derived from an EMBL/GenBank/DDBJ whole genome shotgun (WGS) entry which is preliminary data.</text>
</comment>
<reference evidence="8 9" key="1">
    <citation type="journal article" date="2009" name="Int. J. Syst. Evol. Microbiol.">
        <title>Paenibacillus contaminans sp. nov., isolated from a contaminated laboratory plate.</title>
        <authorList>
            <person name="Chou J.H."/>
            <person name="Lee J.H."/>
            <person name="Lin M.C."/>
            <person name="Chang P.S."/>
            <person name="Arun A.B."/>
            <person name="Young C.C."/>
            <person name="Chen W.M."/>
        </authorList>
    </citation>
    <scope>NUCLEOTIDE SEQUENCE [LARGE SCALE GENOMIC DNA]</scope>
    <source>
        <strain evidence="8 9">CKOBP-6</strain>
    </source>
</reference>
<dbReference type="InterPro" id="IPR036633">
    <property type="entry name" value="Prn/Lys/Arg_de-COase_C_sf"/>
</dbReference>
<dbReference type="SUPFAM" id="SSF55904">
    <property type="entry name" value="Ornithine decarboxylase C-terminal domain"/>
    <property type="match status" value="1"/>
</dbReference>
<evidence type="ECO:0008006" key="10">
    <source>
        <dbReference type="Google" id="ProtNLM"/>
    </source>
</evidence>
<evidence type="ECO:0000256" key="1">
    <source>
        <dbReference type="ARBA" id="ARBA00001933"/>
    </source>
</evidence>
<keyword evidence="3" id="KW-0210">Decarboxylase</keyword>
<feature type="domain" description="Orn/Lys/Arg decarboxylases family 1 pyridoxal-P attachment site" evidence="6">
    <location>
        <begin position="3"/>
        <end position="351"/>
    </location>
</feature>
<evidence type="ECO:0000256" key="3">
    <source>
        <dbReference type="ARBA" id="ARBA00022793"/>
    </source>
</evidence>
<dbReference type="Pfam" id="PF01276">
    <property type="entry name" value="OKR_DC_1"/>
    <property type="match status" value="1"/>
</dbReference>
<dbReference type="Gene3D" id="3.90.100.10">
    <property type="entry name" value="Orn/Lys/Arg decarboxylase, C-terminal domain"/>
    <property type="match status" value="1"/>
</dbReference>
<gene>
    <name evidence="8" type="ORF">DQG23_40850</name>
</gene>
<evidence type="ECO:0000256" key="4">
    <source>
        <dbReference type="ARBA" id="ARBA00022898"/>
    </source>
</evidence>
<evidence type="ECO:0000256" key="5">
    <source>
        <dbReference type="ARBA" id="ARBA00023239"/>
    </source>
</evidence>
<proteinExistence type="inferred from homology"/>
<dbReference type="Proteomes" id="UP000250369">
    <property type="component" value="Unassembled WGS sequence"/>
</dbReference>
<dbReference type="Pfam" id="PF03711">
    <property type="entry name" value="OKR_DC_1_C"/>
    <property type="match status" value="1"/>
</dbReference>
<dbReference type="Gene3D" id="3.40.640.10">
    <property type="entry name" value="Type I PLP-dependent aspartate aminotransferase-like (Major domain)"/>
    <property type="match status" value="1"/>
</dbReference>
<dbReference type="InterPro" id="IPR015421">
    <property type="entry name" value="PyrdxlP-dep_Trfase_major"/>
</dbReference>
<dbReference type="SUPFAM" id="SSF53383">
    <property type="entry name" value="PLP-dependent transferases"/>
    <property type="match status" value="1"/>
</dbReference>
<dbReference type="CDD" id="cd00615">
    <property type="entry name" value="Orn_deC_like"/>
    <property type="match status" value="1"/>
</dbReference>
<keyword evidence="4" id="KW-0663">Pyridoxal phosphate</keyword>
<evidence type="ECO:0000259" key="6">
    <source>
        <dbReference type="Pfam" id="PF01276"/>
    </source>
</evidence>
<evidence type="ECO:0000259" key="7">
    <source>
        <dbReference type="Pfam" id="PF03711"/>
    </source>
</evidence>
<dbReference type="PANTHER" id="PTHR43277">
    <property type="entry name" value="ARGININE DECARBOXYLASE"/>
    <property type="match status" value="1"/>
</dbReference>
<dbReference type="InterPro" id="IPR000310">
    <property type="entry name" value="Orn/Lys/Arg_deCO2ase_major_dom"/>
</dbReference>
<dbReference type="PANTHER" id="PTHR43277:SF3">
    <property type="entry name" value="DECARBOXYLASE, PUTATIVE-RELATED"/>
    <property type="match status" value="1"/>
</dbReference>
<organism evidence="8 9">
    <name type="scientific">Paenibacillus contaminans</name>
    <dbReference type="NCBI Taxonomy" id="450362"/>
    <lineage>
        <taxon>Bacteria</taxon>
        <taxon>Bacillati</taxon>
        <taxon>Bacillota</taxon>
        <taxon>Bacilli</taxon>
        <taxon>Bacillales</taxon>
        <taxon>Paenibacillaceae</taxon>
        <taxon>Paenibacillus</taxon>
    </lineage>
</organism>
<evidence type="ECO:0000313" key="9">
    <source>
        <dbReference type="Proteomes" id="UP000250369"/>
    </source>
</evidence>
<name>A0A329LJU6_9BACL</name>
<sequence>MAEHHLQRTASFHVPGHKSGQGLYGGAESFFAGVLAIDYTEITGLDDLHRPSGAIKEAQSLAAECFGAEETLFLIGGSTVGNLALITAICGPGDILIVQRNVHKSVLHGLMLAGARAVFVSPRCDEQSGLVTGVRTEDIDQALQRYPEAKGVLLTNPNYYGMGIDLTPIAKLAHAHGKPLLIDEAHGAHFGFHPDLPSSALKCGADAVVQSTHKMLTAMTMGAMLHLQGDIVDRDTVKQRLAMLQSSSPSYPIMASLDLARREAAVNGPSRIEAALPDIARLRERIGELECYDVAARRPETTAYETFDPFKLTIADRTGMLNGFMLQEELEQRGCFAEMADTEHVLLVLSLVSTSQDYERLYEALADIAISRNLRNNAEERLRRIGSNNRDNRVWASGLSGSVSEPVLFTMTIGQGQVETVSLEEAEGWISAEMVIPYPPGIPLLYPGERITDACIAELLRLAKFGARFQGPADKSLRYLRVYVDRPAD</sequence>
<comment type="cofactor">
    <cofactor evidence="1">
        <name>pyridoxal 5'-phosphate</name>
        <dbReference type="ChEBI" id="CHEBI:597326"/>
    </cofactor>
</comment>
<keyword evidence="5" id="KW-0456">Lyase</keyword>
<dbReference type="InterPro" id="IPR008286">
    <property type="entry name" value="Prn/Lys/Arg_de-COase_C"/>
</dbReference>
<dbReference type="GO" id="GO:0016831">
    <property type="term" value="F:carboxy-lyase activity"/>
    <property type="evidence" value="ECO:0007669"/>
    <property type="project" value="UniProtKB-KW"/>
</dbReference>
<protein>
    <recommendedName>
        <fullName evidence="10">Amino acid decarboxylase</fullName>
    </recommendedName>
</protein>
<accession>A0A329LJU6</accession>
<dbReference type="AlphaFoldDB" id="A0A329LJU6"/>